<evidence type="ECO:0000313" key="8">
    <source>
        <dbReference type="EMBL" id="CAB4811432.1"/>
    </source>
</evidence>
<dbReference type="AlphaFoldDB" id="A0A6J6YPS6"/>
<organism evidence="8">
    <name type="scientific">freshwater metagenome</name>
    <dbReference type="NCBI Taxonomy" id="449393"/>
    <lineage>
        <taxon>unclassified sequences</taxon>
        <taxon>metagenomes</taxon>
        <taxon>ecological metagenomes</taxon>
    </lineage>
</organism>
<keyword evidence="2" id="KW-0813">Transport</keyword>
<proteinExistence type="predicted"/>
<gene>
    <name evidence="8" type="ORF">UFOPK2992_01608</name>
</gene>
<keyword evidence="7" id="KW-0472">Membrane</keyword>
<evidence type="ECO:0000256" key="2">
    <source>
        <dbReference type="ARBA" id="ARBA00022448"/>
    </source>
</evidence>
<dbReference type="GO" id="GO:0016020">
    <property type="term" value="C:membrane"/>
    <property type="evidence" value="ECO:0007669"/>
    <property type="project" value="UniProtKB-ARBA"/>
</dbReference>
<keyword evidence="5" id="KW-1133">Transmembrane helix</keyword>
<dbReference type="PANTHER" id="PTHR42982">
    <property type="entry name" value="SEC-INDEPENDENT PROTEIN TRANSLOCASE PROTEIN TATA"/>
    <property type="match status" value="1"/>
</dbReference>
<evidence type="ECO:0000256" key="7">
    <source>
        <dbReference type="ARBA" id="ARBA00023136"/>
    </source>
</evidence>
<reference evidence="8" key="1">
    <citation type="submission" date="2020-05" db="EMBL/GenBank/DDBJ databases">
        <authorList>
            <person name="Chiriac C."/>
            <person name="Salcher M."/>
            <person name="Ghai R."/>
            <person name="Kavagutti S V."/>
        </authorList>
    </citation>
    <scope>NUCLEOTIDE SEQUENCE</scope>
</reference>
<evidence type="ECO:0000256" key="3">
    <source>
        <dbReference type="ARBA" id="ARBA00022692"/>
    </source>
</evidence>
<dbReference type="GO" id="GO:0015031">
    <property type="term" value="P:protein transport"/>
    <property type="evidence" value="ECO:0007669"/>
    <property type="project" value="UniProtKB-KW"/>
</dbReference>
<dbReference type="InterPro" id="IPR003369">
    <property type="entry name" value="TatA/B/E"/>
</dbReference>
<keyword evidence="3" id="KW-0812">Transmembrane</keyword>
<protein>
    <submittedName>
        <fullName evidence="8">Unannotated protein</fullName>
    </submittedName>
</protein>
<name>A0A6J6YPS6_9ZZZZ</name>
<dbReference type="Gene3D" id="1.20.5.3310">
    <property type="match status" value="1"/>
</dbReference>
<dbReference type="EMBL" id="CAFAAI010000315">
    <property type="protein sequence ID" value="CAB4811432.1"/>
    <property type="molecule type" value="Genomic_DNA"/>
</dbReference>
<keyword evidence="6" id="KW-0811">Translocation</keyword>
<accession>A0A6J6YPS6</accession>
<evidence type="ECO:0000256" key="1">
    <source>
        <dbReference type="ARBA" id="ARBA00004167"/>
    </source>
</evidence>
<comment type="subcellular location">
    <subcellularLocation>
        <location evidence="1">Membrane</location>
        <topology evidence="1">Single-pass membrane protein</topology>
    </subcellularLocation>
</comment>
<dbReference type="Pfam" id="PF02416">
    <property type="entry name" value="TatA_B_E"/>
    <property type="match status" value="1"/>
</dbReference>
<dbReference type="PANTHER" id="PTHR42982:SF1">
    <property type="entry name" value="SEC-INDEPENDENT PROTEIN TRANSLOCASE PROTEIN TATA"/>
    <property type="match status" value="1"/>
</dbReference>
<evidence type="ECO:0000256" key="5">
    <source>
        <dbReference type="ARBA" id="ARBA00022989"/>
    </source>
</evidence>
<keyword evidence="4" id="KW-0653">Protein transport</keyword>
<sequence>MLSFLDPPEIGLLVVLVLVLFGGSQLPKLAKNLGKAQNEFKKGLDAGSKEAVVESDADKLKRLEELDKAKAAEKTESN</sequence>
<evidence type="ECO:0000256" key="4">
    <source>
        <dbReference type="ARBA" id="ARBA00022927"/>
    </source>
</evidence>
<evidence type="ECO:0000256" key="6">
    <source>
        <dbReference type="ARBA" id="ARBA00023010"/>
    </source>
</evidence>